<feature type="binding site" evidence="14">
    <location>
        <begin position="314"/>
        <end position="315"/>
    </location>
    <ligand>
        <name>UDP-alpha-D-glucose</name>
        <dbReference type="ChEBI" id="CHEBI:58885"/>
        <note>ligand shared between dimeric partners</note>
    </ligand>
</feature>
<evidence type="ECO:0000256" key="2">
    <source>
        <dbReference type="ARBA" id="ARBA00004947"/>
    </source>
</evidence>
<feature type="binding site" description="in other chain" evidence="14">
    <location>
        <position position="171"/>
    </location>
    <ligand>
        <name>UDP-alpha-D-glucose</name>
        <dbReference type="ChEBI" id="CHEBI:58885"/>
        <note>ligand shared between dimeric partners</note>
    </ligand>
</feature>
<dbReference type="CDD" id="cd00608">
    <property type="entry name" value="GalT"/>
    <property type="match status" value="1"/>
</dbReference>
<dbReference type="FunFam" id="3.30.428.10:FF:000002">
    <property type="entry name" value="Galactose-1-phosphate uridylyltransferase"/>
    <property type="match status" value="1"/>
</dbReference>
<evidence type="ECO:0000256" key="1">
    <source>
        <dbReference type="ARBA" id="ARBA00001107"/>
    </source>
</evidence>
<evidence type="ECO:0000256" key="4">
    <source>
        <dbReference type="ARBA" id="ARBA00012384"/>
    </source>
</evidence>
<evidence type="ECO:0000313" key="21">
    <source>
        <dbReference type="Proteomes" id="UP001403385"/>
    </source>
</evidence>
<name>A0AAW9SE28_9BACT</name>
<feature type="binding site" evidence="15">
    <location>
        <position position="52"/>
    </location>
    <ligand>
        <name>Zn(2+)</name>
        <dbReference type="ChEBI" id="CHEBI:29105"/>
    </ligand>
</feature>
<dbReference type="FunFam" id="3.30.428.10:FF:000001">
    <property type="entry name" value="Galactose-1-phosphate uridylyltransferase"/>
    <property type="match status" value="1"/>
</dbReference>
<feature type="binding site" description="in other chain" evidence="14">
    <location>
        <begin position="77"/>
        <end position="78"/>
    </location>
    <ligand>
        <name>UDP-alpha-D-glucose</name>
        <dbReference type="ChEBI" id="CHEBI:58885"/>
        <note>ligand shared between dimeric partners</note>
    </ligand>
</feature>
<dbReference type="Proteomes" id="UP001403385">
    <property type="component" value="Unassembled WGS sequence"/>
</dbReference>
<feature type="region of interest" description="Disordered" evidence="17">
    <location>
        <begin position="26"/>
        <end position="45"/>
    </location>
</feature>
<sequence>MQGFNPNEHSHRRYNPLTGEWVQVSPHRTKRPWQGQVEKAEEEKRPAHDPNCYLCTGNTRANGVVNPEYTATYAFTNDFAALVEGVPKGEVEEGNGLFRAKSEQGICRVICFSPQHNLTIPEMEVSAIKQVVDLWCQEYSDLGKIDFVNYIQIFENKGAVMGCSNPHPHGQVWAQHTLPDIPAKKQYRQQEYWNAHGRTLLSDYLKMELEKQTRILFENEHFVGLVPYWAVWPYEAMLIPKRAVSRVIDLSEEEKLAFADAYKQLGVMYDNLFETSFPYSAGIHQAPSDGQAHAAWHLHMLFLPPLLRSATVKKFMVGYEMLATPQRDISAESSAARLRELSKVHYKQR</sequence>
<feature type="binding site" evidence="14">
    <location>
        <begin position="319"/>
        <end position="320"/>
    </location>
    <ligand>
        <name>UDP-alpha-D-glucose</name>
        <dbReference type="ChEBI" id="CHEBI:58885"/>
        <note>ligand shared between dimeric partners</note>
    </ligand>
</feature>
<evidence type="ECO:0000256" key="6">
    <source>
        <dbReference type="ARBA" id="ARBA00022679"/>
    </source>
</evidence>
<keyword evidence="7 16" id="KW-0548">Nucleotidyltransferase</keyword>
<gene>
    <name evidence="20" type="ORF">AAG747_22650</name>
</gene>
<evidence type="ECO:0000256" key="17">
    <source>
        <dbReference type="SAM" id="MobiDB-lite"/>
    </source>
</evidence>
<evidence type="ECO:0000259" key="18">
    <source>
        <dbReference type="Pfam" id="PF01087"/>
    </source>
</evidence>
<keyword evidence="6 16" id="KW-0808">Transferase</keyword>
<dbReference type="InterPro" id="IPR019779">
    <property type="entry name" value="GalP_UDPtransf1_His-AS"/>
</dbReference>
<proteinExistence type="inferred from homology"/>
<feature type="binding site" description="in other chain" evidence="14">
    <location>
        <position position="61"/>
    </location>
    <ligand>
        <name>UDP-alpha-D-glucose</name>
        <dbReference type="ChEBI" id="CHEBI:58885"/>
        <note>ligand shared between dimeric partners</note>
    </ligand>
</feature>
<dbReference type="PIRSF" id="PIRSF000808">
    <property type="entry name" value="GalT"/>
    <property type="match status" value="1"/>
</dbReference>
<dbReference type="InterPro" id="IPR005850">
    <property type="entry name" value="GalP_Utransf_C"/>
</dbReference>
<evidence type="ECO:0000256" key="11">
    <source>
        <dbReference type="ARBA" id="ARBA00023277"/>
    </source>
</evidence>
<feature type="binding site" evidence="15">
    <location>
        <position position="167"/>
    </location>
    <ligand>
        <name>Zn(2+)</name>
        <dbReference type="ChEBI" id="CHEBI:29105"/>
    </ligand>
</feature>
<dbReference type="GO" id="GO:0005737">
    <property type="term" value="C:cytoplasm"/>
    <property type="evidence" value="ECO:0007669"/>
    <property type="project" value="TreeGrafter"/>
</dbReference>
<evidence type="ECO:0000256" key="3">
    <source>
        <dbReference type="ARBA" id="ARBA00010951"/>
    </source>
</evidence>
<feature type="binding site" description="in other chain" evidence="14">
    <location>
        <position position="326"/>
    </location>
    <ligand>
        <name>UDP-alpha-D-glucose</name>
        <dbReference type="ChEBI" id="CHEBI:58885"/>
        <note>ligand shared between dimeric partners</note>
    </ligand>
</feature>
<organism evidence="20 21">
    <name type="scientific">Rapidithrix thailandica</name>
    <dbReference type="NCBI Taxonomy" id="413964"/>
    <lineage>
        <taxon>Bacteria</taxon>
        <taxon>Pseudomonadati</taxon>
        <taxon>Bacteroidota</taxon>
        <taxon>Cytophagia</taxon>
        <taxon>Cytophagales</taxon>
        <taxon>Flammeovirgaceae</taxon>
        <taxon>Rapidithrix</taxon>
    </lineage>
</organism>
<dbReference type="GO" id="GO:0008108">
    <property type="term" value="F:UDP-glucose:hexose-1-phosphate uridylyltransferase activity"/>
    <property type="evidence" value="ECO:0007669"/>
    <property type="project" value="UniProtKB-UniRule"/>
</dbReference>
<dbReference type="SUPFAM" id="SSF54197">
    <property type="entry name" value="HIT-like"/>
    <property type="match status" value="2"/>
</dbReference>
<dbReference type="NCBIfam" id="TIGR00209">
    <property type="entry name" value="galT_1"/>
    <property type="match status" value="1"/>
</dbReference>
<comment type="similarity">
    <text evidence="3 16">Belongs to the galactose-1-phosphate uridylyltransferase type 1 family.</text>
</comment>
<evidence type="ECO:0000256" key="14">
    <source>
        <dbReference type="PIRSR" id="PIRSR000808-2"/>
    </source>
</evidence>
<evidence type="ECO:0000256" key="5">
    <source>
        <dbReference type="ARBA" id="ARBA00016340"/>
    </source>
</evidence>
<comment type="caution">
    <text evidence="20">The sequence shown here is derived from an EMBL/GenBank/DDBJ whole genome shotgun (WGS) entry which is preliminary data.</text>
</comment>
<feature type="binding site" evidence="14">
    <location>
        <begin position="28"/>
        <end position="31"/>
    </location>
    <ligand>
        <name>UDP-alpha-D-glucose</name>
        <dbReference type="ChEBI" id="CHEBI:58885"/>
        <note>ligand shared between dimeric partners</note>
    </ligand>
</feature>
<keyword evidence="21" id="KW-1185">Reference proteome</keyword>
<dbReference type="PANTHER" id="PTHR11943:SF1">
    <property type="entry name" value="GALACTOSE-1-PHOSPHATE URIDYLYLTRANSFERASE"/>
    <property type="match status" value="1"/>
</dbReference>
<reference evidence="20 21" key="1">
    <citation type="submission" date="2024-04" db="EMBL/GenBank/DDBJ databases">
        <title>Novel genus in family Flammeovirgaceae.</title>
        <authorList>
            <person name="Nguyen T.H."/>
            <person name="Vuong T.Q."/>
            <person name="Le H."/>
            <person name="Kim S.-G."/>
        </authorList>
    </citation>
    <scope>NUCLEOTIDE SEQUENCE [LARGE SCALE GENOMIC DNA]</scope>
    <source>
        <strain evidence="20 21">JCM 23209</strain>
    </source>
</reference>
<dbReference type="RefSeq" id="WP_346823520.1">
    <property type="nucleotide sequence ID" value="NZ_JBDKWZ010000016.1"/>
</dbReference>
<evidence type="ECO:0000256" key="9">
    <source>
        <dbReference type="ARBA" id="ARBA00022833"/>
    </source>
</evidence>
<dbReference type="AlphaFoldDB" id="A0AAW9SE28"/>
<dbReference type="NCBIfam" id="NF008724">
    <property type="entry name" value="PRK11720.1"/>
    <property type="match status" value="1"/>
</dbReference>
<feature type="active site" description="Tele-UMP-histidine intermediate" evidence="13">
    <location>
        <position position="169"/>
    </location>
</feature>
<feature type="binding site" description="in other chain" evidence="14">
    <location>
        <position position="156"/>
    </location>
    <ligand>
        <name>UDP-alpha-D-glucose</name>
        <dbReference type="ChEBI" id="CHEBI:58885"/>
        <note>ligand shared between dimeric partners</note>
    </ligand>
</feature>
<evidence type="ECO:0000256" key="7">
    <source>
        <dbReference type="ARBA" id="ARBA00022695"/>
    </source>
</evidence>
<dbReference type="Gene3D" id="3.30.428.10">
    <property type="entry name" value="HIT-like"/>
    <property type="match status" value="2"/>
</dbReference>
<dbReference type="GO" id="GO:0008270">
    <property type="term" value="F:zinc ion binding"/>
    <property type="evidence" value="ECO:0007669"/>
    <property type="project" value="InterPro"/>
</dbReference>
<feature type="domain" description="Galactose-1-phosphate uridyl transferase C-terminal" evidence="19">
    <location>
        <begin position="188"/>
        <end position="348"/>
    </location>
</feature>
<evidence type="ECO:0000256" key="15">
    <source>
        <dbReference type="PIRSR" id="PIRSR000808-3"/>
    </source>
</evidence>
<keyword evidence="10 16" id="KW-0299">Galactose metabolism</keyword>
<dbReference type="Pfam" id="PF02744">
    <property type="entry name" value="GalP_UDP_tr_C"/>
    <property type="match status" value="1"/>
</dbReference>
<evidence type="ECO:0000313" key="20">
    <source>
        <dbReference type="EMBL" id="MEN7550738.1"/>
    </source>
</evidence>
<evidence type="ECO:0000256" key="10">
    <source>
        <dbReference type="ARBA" id="ARBA00023144"/>
    </source>
</evidence>
<dbReference type="GO" id="GO:0033499">
    <property type="term" value="P:galactose catabolic process via UDP-galactose, Leloir pathway"/>
    <property type="evidence" value="ECO:0007669"/>
    <property type="project" value="TreeGrafter"/>
</dbReference>
<evidence type="ECO:0000256" key="16">
    <source>
        <dbReference type="RuleBase" id="RU000506"/>
    </source>
</evidence>
<comment type="cofactor">
    <cofactor evidence="15">
        <name>Zn(2+)</name>
        <dbReference type="ChEBI" id="CHEBI:29105"/>
    </cofactor>
    <text evidence="15">Binds 1 zinc ion per subunit.</text>
</comment>
<dbReference type="Pfam" id="PF01087">
    <property type="entry name" value="GalP_UDP_transf"/>
    <property type="match status" value="1"/>
</dbReference>
<comment type="catalytic activity">
    <reaction evidence="1 16">
        <text>alpha-D-galactose 1-phosphate + UDP-alpha-D-glucose = alpha-D-glucose 1-phosphate + UDP-alpha-D-galactose</text>
        <dbReference type="Rhea" id="RHEA:13989"/>
        <dbReference type="ChEBI" id="CHEBI:58336"/>
        <dbReference type="ChEBI" id="CHEBI:58601"/>
        <dbReference type="ChEBI" id="CHEBI:58885"/>
        <dbReference type="ChEBI" id="CHEBI:66914"/>
        <dbReference type="EC" id="2.7.7.12"/>
    </reaction>
</comment>
<evidence type="ECO:0000256" key="12">
    <source>
        <dbReference type="NCBIfam" id="TIGR00209"/>
    </source>
</evidence>
<feature type="binding site" evidence="15">
    <location>
        <position position="116"/>
    </location>
    <ligand>
        <name>Zn(2+)</name>
        <dbReference type="ChEBI" id="CHEBI:29105"/>
    </ligand>
</feature>
<protein>
    <recommendedName>
        <fullName evidence="5 12">Galactose-1-phosphate uridylyltransferase</fullName>
        <ecNumber evidence="4 12">2.7.7.12</ecNumber>
    </recommendedName>
</protein>
<feature type="domain" description="Galactose-1-phosphate uridyl transferase N-terminal" evidence="18">
    <location>
        <begin position="4"/>
        <end position="179"/>
    </location>
</feature>
<evidence type="ECO:0000256" key="13">
    <source>
        <dbReference type="PIRSR" id="PIRSR000808-1"/>
    </source>
</evidence>
<keyword evidence="9 15" id="KW-0862">Zinc</keyword>
<feature type="binding site" evidence="15">
    <location>
        <position position="55"/>
    </location>
    <ligand>
        <name>Zn(2+)</name>
        <dbReference type="ChEBI" id="CHEBI:29105"/>
    </ligand>
</feature>
<dbReference type="PANTHER" id="PTHR11943">
    <property type="entry name" value="GALACTOSE-1-PHOSPHATE URIDYLYLTRANSFERASE"/>
    <property type="match status" value="1"/>
</dbReference>
<dbReference type="InterPro" id="IPR036265">
    <property type="entry name" value="HIT-like_sf"/>
</dbReference>
<dbReference type="EC" id="2.7.7.12" evidence="4 12"/>
<keyword evidence="8 15" id="KW-0479">Metal-binding</keyword>
<accession>A0AAW9SE28</accession>
<dbReference type="PROSITE" id="PS00117">
    <property type="entry name" value="GAL_P_UDP_TRANSF_I"/>
    <property type="match status" value="1"/>
</dbReference>
<comment type="pathway">
    <text evidence="2 16">Carbohydrate metabolism; galactose metabolism.</text>
</comment>
<evidence type="ECO:0000256" key="8">
    <source>
        <dbReference type="ARBA" id="ARBA00022723"/>
    </source>
</evidence>
<keyword evidence="11 16" id="KW-0119">Carbohydrate metabolism</keyword>
<dbReference type="InterPro" id="IPR001937">
    <property type="entry name" value="GalP_UDPtransf1"/>
</dbReference>
<dbReference type="EMBL" id="JBDKWZ010000016">
    <property type="protein sequence ID" value="MEN7550738.1"/>
    <property type="molecule type" value="Genomic_DNA"/>
</dbReference>
<evidence type="ECO:0000259" key="19">
    <source>
        <dbReference type="Pfam" id="PF02744"/>
    </source>
</evidence>
<dbReference type="InterPro" id="IPR005849">
    <property type="entry name" value="GalP_Utransf_N"/>
</dbReference>
<feature type="binding site" description="in other chain" evidence="14">
    <location>
        <begin position="162"/>
        <end position="164"/>
    </location>
    <ligand>
        <name>UDP-alpha-D-glucose</name>
        <dbReference type="ChEBI" id="CHEBI:58885"/>
        <note>ligand shared between dimeric partners</note>
    </ligand>
</feature>